<keyword evidence="1" id="KW-0472">Membrane</keyword>
<keyword evidence="1" id="KW-0812">Transmembrane</keyword>
<dbReference type="Proteomes" id="UP000199474">
    <property type="component" value="Unassembled WGS sequence"/>
</dbReference>
<organism evidence="2 3">
    <name type="scientific">Lentibacillus persicus</name>
    <dbReference type="NCBI Taxonomy" id="640948"/>
    <lineage>
        <taxon>Bacteria</taxon>
        <taxon>Bacillati</taxon>
        <taxon>Bacillota</taxon>
        <taxon>Bacilli</taxon>
        <taxon>Bacillales</taxon>
        <taxon>Bacillaceae</taxon>
        <taxon>Lentibacillus</taxon>
    </lineage>
</organism>
<keyword evidence="1" id="KW-1133">Transmembrane helix</keyword>
<gene>
    <name evidence="2" type="ORF">SAMN05216238_1124</name>
</gene>
<proteinExistence type="predicted"/>
<dbReference type="STRING" id="640948.SAMN05216238_1124"/>
<accession>A0A1I1Z921</accession>
<dbReference type="EMBL" id="FOMR01000012">
    <property type="protein sequence ID" value="SFE28177.1"/>
    <property type="molecule type" value="Genomic_DNA"/>
</dbReference>
<reference evidence="3" key="1">
    <citation type="submission" date="2016-10" db="EMBL/GenBank/DDBJ databases">
        <authorList>
            <person name="Varghese N."/>
            <person name="Submissions S."/>
        </authorList>
    </citation>
    <scope>NUCLEOTIDE SEQUENCE [LARGE SCALE GENOMIC DNA]</scope>
    <source>
        <strain evidence="3">DSM 22530</strain>
    </source>
</reference>
<evidence type="ECO:0000256" key="1">
    <source>
        <dbReference type="SAM" id="Phobius"/>
    </source>
</evidence>
<name>A0A1I1Z921_9BACI</name>
<protein>
    <submittedName>
        <fullName evidence="2">Uncharacterized protein</fullName>
    </submittedName>
</protein>
<dbReference type="AlphaFoldDB" id="A0A1I1Z921"/>
<evidence type="ECO:0000313" key="2">
    <source>
        <dbReference type="EMBL" id="SFE28177.1"/>
    </source>
</evidence>
<sequence length="51" mass="5703">MSMFPFILLVFFVFPIVSLVLGVIGYFIFKKIYITPGIIAIAAIFAVFNSI</sequence>
<keyword evidence="3" id="KW-1185">Reference proteome</keyword>
<feature type="transmembrane region" description="Helical" evidence="1">
    <location>
        <begin position="32"/>
        <end position="48"/>
    </location>
</feature>
<evidence type="ECO:0000313" key="3">
    <source>
        <dbReference type="Proteomes" id="UP000199474"/>
    </source>
</evidence>